<dbReference type="RefSeq" id="XP_013895124.1">
    <property type="nucleotide sequence ID" value="XM_014039670.1"/>
</dbReference>
<evidence type="ECO:0000313" key="6">
    <source>
        <dbReference type="Proteomes" id="UP000054498"/>
    </source>
</evidence>
<dbReference type="EMBL" id="KK103159">
    <property type="protein sequence ID" value="KIY96104.1"/>
    <property type="molecule type" value="Genomic_DNA"/>
</dbReference>
<dbReference type="CDD" id="cd05214">
    <property type="entry name" value="GAPDH_I_N"/>
    <property type="match status" value="1"/>
</dbReference>
<dbReference type="GeneID" id="25729165"/>
<dbReference type="InterPro" id="IPR020828">
    <property type="entry name" value="GlycerAld_3-P_DH_NAD(P)-bd"/>
</dbReference>
<gene>
    <name evidence="5" type="ORF">MNEG_11860</name>
</gene>
<keyword evidence="3" id="KW-0472">Membrane</keyword>
<dbReference type="Gene3D" id="3.40.50.720">
    <property type="entry name" value="NAD(P)-binding Rossmann-like Domain"/>
    <property type="match status" value="1"/>
</dbReference>
<dbReference type="STRING" id="145388.A0A0D2LXF2"/>
<dbReference type="GO" id="GO:0016620">
    <property type="term" value="F:oxidoreductase activity, acting on the aldehyde or oxo group of donors, NAD or NADP as acceptor"/>
    <property type="evidence" value="ECO:0007669"/>
    <property type="project" value="InterPro"/>
</dbReference>
<organism evidence="5 6">
    <name type="scientific">Monoraphidium neglectum</name>
    <dbReference type="NCBI Taxonomy" id="145388"/>
    <lineage>
        <taxon>Eukaryota</taxon>
        <taxon>Viridiplantae</taxon>
        <taxon>Chlorophyta</taxon>
        <taxon>core chlorophytes</taxon>
        <taxon>Chlorophyceae</taxon>
        <taxon>CS clade</taxon>
        <taxon>Sphaeropleales</taxon>
        <taxon>Selenastraceae</taxon>
        <taxon>Monoraphidium</taxon>
    </lineage>
</organism>
<dbReference type="FunFam" id="3.40.50.720:FF:000001">
    <property type="entry name" value="Glyceraldehyde-3-phosphate dehydrogenase"/>
    <property type="match status" value="1"/>
</dbReference>
<dbReference type="PANTHER" id="PTHR43148">
    <property type="entry name" value="GLYCERALDEHYDE-3-PHOSPHATE DEHYDROGENASE 2"/>
    <property type="match status" value="1"/>
</dbReference>
<dbReference type="SUPFAM" id="SSF51735">
    <property type="entry name" value="NAD(P)-binding Rossmann-fold domains"/>
    <property type="match status" value="1"/>
</dbReference>
<comment type="similarity">
    <text evidence="1">Belongs to the glyceraldehyde-3-phosphate dehydrogenase family.</text>
</comment>
<name>A0A0D2LXF2_9CHLO</name>
<evidence type="ECO:0000313" key="5">
    <source>
        <dbReference type="EMBL" id="KIY96104.1"/>
    </source>
</evidence>
<evidence type="ECO:0000256" key="1">
    <source>
        <dbReference type="ARBA" id="ARBA00007406"/>
    </source>
</evidence>
<evidence type="ECO:0000259" key="4">
    <source>
        <dbReference type="SMART" id="SM00846"/>
    </source>
</evidence>
<keyword evidence="6" id="KW-1185">Reference proteome</keyword>
<accession>A0A0D2LXF2</accession>
<dbReference type="Proteomes" id="UP000054498">
    <property type="component" value="Unassembled WGS sequence"/>
</dbReference>
<dbReference type="GO" id="GO:0051287">
    <property type="term" value="F:NAD binding"/>
    <property type="evidence" value="ECO:0007669"/>
    <property type="project" value="InterPro"/>
</dbReference>
<dbReference type="AlphaFoldDB" id="A0A0D2LXF2"/>
<feature type="domain" description="Glyceraldehyde 3-phosphate dehydrogenase NAD(P) binding" evidence="4">
    <location>
        <begin position="16"/>
        <end position="137"/>
    </location>
</feature>
<keyword evidence="2" id="KW-0560">Oxidoreductase</keyword>
<dbReference type="InterPro" id="IPR036291">
    <property type="entry name" value="NAD(P)-bd_dom_sf"/>
</dbReference>
<keyword evidence="3" id="KW-1133">Transmembrane helix</keyword>
<dbReference type="Pfam" id="PF00044">
    <property type="entry name" value="Gp_dh_N"/>
    <property type="match status" value="1"/>
</dbReference>
<evidence type="ECO:0000256" key="2">
    <source>
        <dbReference type="ARBA" id="ARBA00023002"/>
    </source>
</evidence>
<dbReference type="KEGG" id="mng:MNEG_11860"/>
<dbReference type="InterPro" id="IPR020831">
    <property type="entry name" value="GlycerAld/Erythrose_P_DH"/>
</dbReference>
<reference evidence="5 6" key="1">
    <citation type="journal article" date="2013" name="BMC Genomics">
        <title>Reconstruction of the lipid metabolism for the microalga Monoraphidium neglectum from its genome sequence reveals characteristics suitable for biofuel production.</title>
        <authorList>
            <person name="Bogen C."/>
            <person name="Al-Dilaimi A."/>
            <person name="Albersmeier A."/>
            <person name="Wichmann J."/>
            <person name="Grundmann M."/>
            <person name="Rupp O."/>
            <person name="Lauersen K.J."/>
            <person name="Blifernez-Klassen O."/>
            <person name="Kalinowski J."/>
            <person name="Goesmann A."/>
            <person name="Mussgnug J.H."/>
            <person name="Kruse O."/>
        </authorList>
    </citation>
    <scope>NUCLEOTIDE SEQUENCE [LARGE SCALE GENOMIC DNA]</scope>
    <source>
        <strain evidence="5 6">SAG 48.87</strain>
    </source>
</reference>
<dbReference type="OrthoDB" id="1152826at2759"/>
<feature type="transmembrane region" description="Helical" evidence="3">
    <location>
        <begin position="130"/>
        <end position="150"/>
    </location>
</feature>
<dbReference type="SMART" id="SM00846">
    <property type="entry name" value="Gp_dh_N"/>
    <property type="match status" value="1"/>
</dbReference>
<keyword evidence="3" id="KW-0812">Transmembrane</keyword>
<proteinExistence type="inferred from homology"/>
<evidence type="ECO:0000256" key="3">
    <source>
        <dbReference type="SAM" id="Phobius"/>
    </source>
</evidence>
<protein>
    <recommendedName>
        <fullName evidence="4">Glyceraldehyde 3-phosphate dehydrogenase NAD(P) binding domain-containing protein</fullName>
    </recommendedName>
</protein>
<sequence>MALSQKVVDVRAEKKIRVAINGFGRIGRNFLRCWEGRSDSLLDVVAINDSGGVKQASHLLKYDSTLGKFNAEVKVVDDSTLQVNGKNIKVVSSRDPTQLPWKELEIDLVIEGTGVFLDTPGAGKHIQVRVAAGGAVLVGLLGTAAIWAGMTKGRHGRMGPAPRRC</sequence>